<evidence type="ECO:0000313" key="1">
    <source>
        <dbReference type="EMBL" id="CAL1355995.1"/>
    </source>
</evidence>
<protein>
    <submittedName>
        <fullName evidence="1">Uncharacterized protein</fullName>
    </submittedName>
</protein>
<reference evidence="1 2" key="1">
    <citation type="submission" date="2024-04" db="EMBL/GenBank/DDBJ databases">
        <authorList>
            <person name="Fracassetti M."/>
        </authorList>
    </citation>
    <scope>NUCLEOTIDE SEQUENCE [LARGE SCALE GENOMIC DNA]</scope>
</reference>
<accession>A0AAV2CHV2</accession>
<dbReference type="Proteomes" id="UP001497516">
    <property type="component" value="Chromosome 1"/>
</dbReference>
<gene>
    <name evidence="1" type="ORF">LTRI10_LOCUS3720</name>
</gene>
<dbReference type="EMBL" id="OZ034813">
    <property type="protein sequence ID" value="CAL1355995.1"/>
    <property type="molecule type" value="Genomic_DNA"/>
</dbReference>
<dbReference type="AlphaFoldDB" id="A0AAV2CHV2"/>
<sequence>MLFLAESKTPTAFVLPKVTILRIKIFDYAGFVVREALSLAVSLLHLPSCYCVLPTLLSRQQLYPRLLMDFAGTVRFPFLSNLRFYFRRRIAMGFGSCYSPWIRHHM</sequence>
<evidence type="ECO:0000313" key="2">
    <source>
        <dbReference type="Proteomes" id="UP001497516"/>
    </source>
</evidence>
<keyword evidence="2" id="KW-1185">Reference proteome</keyword>
<proteinExistence type="predicted"/>
<organism evidence="1 2">
    <name type="scientific">Linum trigynum</name>
    <dbReference type="NCBI Taxonomy" id="586398"/>
    <lineage>
        <taxon>Eukaryota</taxon>
        <taxon>Viridiplantae</taxon>
        <taxon>Streptophyta</taxon>
        <taxon>Embryophyta</taxon>
        <taxon>Tracheophyta</taxon>
        <taxon>Spermatophyta</taxon>
        <taxon>Magnoliopsida</taxon>
        <taxon>eudicotyledons</taxon>
        <taxon>Gunneridae</taxon>
        <taxon>Pentapetalae</taxon>
        <taxon>rosids</taxon>
        <taxon>fabids</taxon>
        <taxon>Malpighiales</taxon>
        <taxon>Linaceae</taxon>
        <taxon>Linum</taxon>
    </lineage>
</organism>
<name>A0AAV2CHV2_9ROSI</name>